<dbReference type="EMBL" id="BOON01000001">
    <property type="protein sequence ID" value="GII20509.1"/>
    <property type="molecule type" value="Genomic_DNA"/>
</dbReference>
<gene>
    <name evidence="3" type="ORF">Pme01_01060</name>
</gene>
<sequence length="111" mass="12394">MVITDAEVSQDDQLRARQIKYLIMMSIRALALILAAILVTVRPPLLALWLILCVAAMVLLPWLAVLLANDRPPKEQHRLSHKLHHAAPRAEKPPQTSIGPTREPTVIDAEE</sequence>
<dbReference type="Pfam" id="PF11298">
    <property type="entry name" value="DUF3099"/>
    <property type="match status" value="1"/>
</dbReference>
<accession>A0A8J3WYT8</accession>
<feature type="transmembrane region" description="Helical" evidence="2">
    <location>
        <begin position="47"/>
        <end position="68"/>
    </location>
</feature>
<evidence type="ECO:0000313" key="4">
    <source>
        <dbReference type="Proteomes" id="UP000599074"/>
    </source>
</evidence>
<feature type="transmembrane region" description="Helical" evidence="2">
    <location>
        <begin position="21"/>
        <end position="41"/>
    </location>
</feature>
<keyword evidence="4" id="KW-1185">Reference proteome</keyword>
<dbReference type="Proteomes" id="UP000599074">
    <property type="component" value="Unassembled WGS sequence"/>
</dbReference>
<reference evidence="3" key="1">
    <citation type="submission" date="2021-01" db="EMBL/GenBank/DDBJ databases">
        <title>Whole genome shotgun sequence of Planosporangium mesophilum NBRC 109066.</title>
        <authorList>
            <person name="Komaki H."/>
            <person name="Tamura T."/>
        </authorList>
    </citation>
    <scope>NUCLEOTIDE SEQUENCE</scope>
    <source>
        <strain evidence="3">NBRC 109066</strain>
    </source>
</reference>
<evidence type="ECO:0000256" key="2">
    <source>
        <dbReference type="SAM" id="Phobius"/>
    </source>
</evidence>
<evidence type="ECO:0000256" key="1">
    <source>
        <dbReference type="SAM" id="MobiDB-lite"/>
    </source>
</evidence>
<keyword evidence="2" id="KW-0472">Membrane</keyword>
<comment type="caution">
    <text evidence="3">The sequence shown here is derived from an EMBL/GenBank/DDBJ whole genome shotgun (WGS) entry which is preliminary data.</text>
</comment>
<name>A0A8J3WYT8_9ACTN</name>
<evidence type="ECO:0008006" key="5">
    <source>
        <dbReference type="Google" id="ProtNLM"/>
    </source>
</evidence>
<dbReference type="AlphaFoldDB" id="A0A8J3WYT8"/>
<organism evidence="3 4">
    <name type="scientific">Planosporangium mesophilum</name>
    <dbReference type="NCBI Taxonomy" id="689768"/>
    <lineage>
        <taxon>Bacteria</taxon>
        <taxon>Bacillati</taxon>
        <taxon>Actinomycetota</taxon>
        <taxon>Actinomycetes</taxon>
        <taxon>Micromonosporales</taxon>
        <taxon>Micromonosporaceae</taxon>
        <taxon>Planosporangium</taxon>
    </lineage>
</organism>
<evidence type="ECO:0000313" key="3">
    <source>
        <dbReference type="EMBL" id="GII20509.1"/>
    </source>
</evidence>
<protein>
    <recommendedName>
        <fullName evidence="5">DUF3099 domain-containing protein</fullName>
    </recommendedName>
</protein>
<keyword evidence="2" id="KW-0812">Transmembrane</keyword>
<feature type="region of interest" description="Disordered" evidence="1">
    <location>
        <begin position="77"/>
        <end position="111"/>
    </location>
</feature>
<keyword evidence="2" id="KW-1133">Transmembrane helix</keyword>
<proteinExistence type="predicted"/>
<dbReference type="InterPro" id="IPR021449">
    <property type="entry name" value="DUF3099"/>
</dbReference>